<gene>
    <name evidence="2" type="ORF">A2591_00815</name>
</gene>
<evidence type="ECO:0000256" key="1">
    <source>
        <dbReference type="SAM" id="Phobius"/>
    </source>
</evidence>
<reference evidence="2 3" key="1">
    <citation type="journal article" date="2016" name="Nat. Commun.">
        <title>Thousands of microbial genomes shed light on interconnected biogeochemical processes in an aquifer system.</title>
        <authorList>
            <person name="Anantharaman K."/>
            <person name="Brown C.T."/>
            <person name="Hug L.A."/>
            <person name="Sharon I."/>
            <person name="Castelle C.J."/>
            <person name="Probst A.J."/>
            <person name="Thomas B.C."/>
            <person name="Singh A."/>
            <person name="Wilkins M.J."/>
            <person name="Karaoz U."/>
            <person name="Brodie E.L."/>
            <person name="Williams K.H."/>
            <person name="Hubbard S.S."/>
            <person name="Banfield J.F."/>
        </authorList>
    </citation>
    <scope>NUCLEOTIDE SEQUENCE [LARGE SCALE GENOMIC DNA]</scope>
</reference>
<sequence length="73" mass="8549">MWQDFLGALMLLFGGSATIAFITLISRLWKNRHEWRSHYESDVREVVGVSRRTGEIKTIKVPSESKIDRMLQR</sequence>
<keyword evidence="1" id="KW-1133">Transmembrane helix</keyword>
<proteinExistence type="predicted"/>
<dbReference type="AlphaFoldDB" id="A0A1G2SIQ6"/>
<dbReference type="EMBL" id="MHUZ01000034">
    <property type="protein sequence ID" value="OHA84854.1"/>
    <property type="molecule type" value="Genomic_DNA"/>
</dbReference>
<protein>
    <submittedName>
        <fullName evidence="2">Uncharacterized protein</fullName>
    </submittedName>
</protein>
<feature type="transmembrane region" description="Helical" evidence="1">
    <location>
        <begin position="6"/>
        <end position="29"/>
    </location>
</feature>
<keyword evidence="1" id="KW-0472">Membrane</keyword>
<accession>A0A1G2SIQ6</accession>
<evidence type="ECO:0000313" key="2">
    <source>
        <dbReference type="EMBL" id="OHA84854.1"/>
    </source>
</evidence>
<comment type="caution">
    <text evidence="2">The sequence shown here is derived from an EMBL/GenBank/DDBJ whole genome shotgun (WGS) entry which is preliminary data.</text>
</comment>
<dbReference type="Proteomes" id="UP000178168">
    <property type="component" value="Unassembled WGS sequence"/>
</dbReference>
<organism evidence="2 3">
    <name type="scientific">Candidatus Yonathbacteria bacterium RIFOXYD1_FULL_52_36</name>
    <dbReference type="NCBI Taxonomy" id="1802730"/>
    <lineage>
        <taxon>Bacteria</taxon>
        <taxon>Candidatus Yonathiibacteriota</taxon>
    </lineage>
</organism>
<keyword evidence="1" id="KW-0812">Transmembrane</keyword>
<name>A0A1G2SIQ6_9BACT</name>
<evidence type="ECO:0000313" key="3">
    <source>
        <dbReference type="Proteomes" id="UP000178168"/>
    </source>
</evidence>